<accession>C7Z815</accession>
<name>C7Z815_FUSV7</name>
<feature type="compositionally biased region" description="Basic and acidic residues" evidence="1">
    <location>
        <begin position="27"/>
        <end position="38"/>
    </location>
</feature>
<evidence type="ECO:0000313" key="2">
    <source>
        <dbReference type="EMBL" id="EEU39922.1"/>
    </source>
</evidence>
<dbReference type="Proteomes" id="UP000005206">
    <property type="component" value="Chromosome 4"/>
</dbReference>
<dbReference type="VEuPathDB" id="FungiDB:NECHADRAFT_79630"/>
<dbReference type="GeneID" id="9672401"/>
<dbReference type="RefSeq" id="XP_003045635.1">
    <property type="nucleotide sequence ID" value="XM_003045589.1"/>
</dbReference>
<proteinExistence type="predicted"/>
<dbReference type="KEGG" id="nhe:NECHADRAFT_79630"/>
<dbReference type="AlphaFoldDB" id="C7Z815"/>
<evidence type="ECO:0000256" key="1">
    <source>
        <dbReference type="SAM" id="MobiDB-lite"/>
    </source>
</evidence>
<sequence length="152" mass="16998">MPLTPPCDPFNGIKAVTIWIQGKEDLERPPEDVEELRKRLPRRKRPATDPPPEGECIPVALKGVALDHLEGRPLGAALIGPYTTDVIGRNSRDSRVLAGEMRVLEVFHLEERQTETRDLTRRILVASVFHSSAIALDVPSDIKTSKFPYLLN</sequence>
<dbReference type="EMBL" id="GG698911">
    <property type="protein sequence ID" value="EEU39922.1"/>
    <property type="molecule type" value="Genomic_DNA"/>
</dbReference>
<protein>
    <submittedName>
        <fullName evidence="2">Uncharacterized protein</fullName>
    </submittedName>
</protein>
<reference evidence="2 3" key="1">
    <citation type="journal article" date="2009" name="PLoS Genet.">
        <title>The genome of Nectria haematococca: contribution of supernumerary chromosomes to gene expansion.</title>
        <authorList>
            <person name="Coleman J.J."/>
            <person name="Rounsley S.D."/>
            <person name="Rodriguez-Carres M."/>
            <person name="Kuo A."/>
            <person name="Wasmann C.C."/>
            <person name="Grimwood J."/>
            <person name="Schmutz J."/>
            <person name="Taga M."/>
            <person name="White G.J."/>
            <person name="Zhou S."/>
            <person name="Schwartz D.C."/>
            <person name="Freitag M."/>
            <person name="Ma L.J."/>
            <person name="Danchin E.G."/>
            <person name="Henrissat B."/>
            <person name="Coutinho P.M."/>
            <person name="Nelson D.R."/>
            <person name="Straney D."/>
            <person name="Napoli C.A."/>
            <person name="Barker B.M."/>
            <person name="Gribskov M."/>
            <person name="Rep M."/>
            <person name="Kroken S."/>
            <person name="Molnar I."/>
            <person name="Rensing C."/>
            <person name="Kennell J.C."/>
            <person name="Zamora J."/>
            <person name="Farman M.L."/>
            <person name="Selker E.U."/>
            <person name="Salamov A."/>
            <person name="Shapiro H."/>
            <person name="Pangilinan J."/>
            <person name="Lindquist E."/>
            <person name="Lamers C."/>
            <person name="Grigoriev I.V."/>
            <person name="Geiser D.M."/>
            <person name="Covert S.F."/>
            <person name="Temporini E."/>
            <person name="Vanetten H.D."/>
        </authorList>
    </citation>
    <scope>NUCLEOTIDE SEQUENCE [LARGE SCALE GENOMIC DNA]</scope>
    <source>
        <strain evidence="3">ATCC MYA-4622 / CBS 123669 / FGSC 9596 / NRRL 45880 / 77-13-4</strain>
    </source>
</reference>
<evidence type="ECO:0000313" key="3">
    <source>
        <dbReference type="Proteomes" id="UP000005206"/>
    </source>
</evidence>
<feature type="region of interest" description="Disordered" evidence="1">
    <location>
        <begin position="27"/>
        <end position="56"/>
    </location>
</feature>
<dbReference type="HOGENOM" id="CLU_1722845_0_0_1"/>
<organism evidence="2 3">
    <name type="scientific">Fusarium vanettenii (strain ATCC MYA-4622 / CBS 123669 / FGSC 9596 / NRRL 45880 / 77-13-4)</name>
    <name type="common">Fusarium solani subsp. pisi</name>
    <dbReference type="NCBI Taxonomy" id="660122"/>
    <lineage>
        <taxon>Eukaryota</taxon>
        <taxon>Fungi</taxon>
        <taxon>Dikarya</taxon>
        <taxon>Ascomycota</taxon>
        <taxon>Pezizomycotina</taxon>
        <taxon>Sordariomycetes</taxon>
        <taxon>Hypocreomycetidae</taxon>
        <taxon>Hypocreales</taxon>
        <taxon>Nectriaceae</taxon>
        <taxon>Fusarium</taxon>
        <taxon>Fusarium solani species complex</taxon>
        <taxon>Fusarium vanettenii</taxon>
    </lineage>
</organism>
<dbReference type="InParanoid" id="C7Z815"/>
<gene>
    <name evidence="2" type="ORF">NECHADRAFT_79630</name>
</gene>
<keyword evidence="3" id="KW-1185">Reference proteome</keyword>